<sequence>MWWGSGGNALSARKILRKEVGVAKSHSPDENHENRKATEELTGNSNILGSDAVRGNKIKGPAMNETKMVSTLAKEIGIQSDGKTKEKAGMKEQDDIKRGDLNMTTKFNCREDNGYDVAGINKLSSLDGGDGWAEMVYDKEN</sequence>
<comment type="caution">
    <text evidence="2">The sequence shown here is derived from an EMBL/GenBank/DDBJ whole genome shotgun (WGS) entry which is preliminary data.</text>
</comment>
<dbReference type="AlphaFoldDB" id="A0ABD2YN79"/>
<protein>
    <submittedName>
        <fullName evidence="2">Uncharacterized protein</fullName>
    </submittedName>
</protein>
<dbReference type="EMBL" id="JBJUIK010000013">
    <property type="protein sequence ID" value="KAL3507003.1"/>
    <property type="molecule type" value="Genomic_DNA"/>
</dbReference>
<evidence type="ECO:0000313" key="3">
    <source>
        <dbReference type="Proteomes" id="UP001630127"/>
    </source>
</evidence>
<name>A0ABD2YN79_9GENT</name>
<organism evidence="2 3">
    <name type="scientific">Cinchona calisaya</name>
    <dbReference type="NCBI Taxonomy" id="153742"/>
    <lineage>
        <taxon>Eukaryota</taxon>
        <taxon>Viridiplantae</taxon>
        <taxon>Streptophyta</taxon>
        <taxon>Embryophyta</taxon>
        <taxon>Tracheophyta</taxon>
        <taxon>Spermatophyta</taxon>
        <taxon>Magnoliopsida</taxon>
        <taxon>eudicotyledons</taxon>
        <taxon>Gunneridae</taxon>
        <taxon>Pentapetalae</taxon>
        <taxon>asterids</taxon>
        <taxon>lamiids</taxon>
        <taxon>Gentianales</taxon>
        <taxon>Rubiaceae</taxon>
        <taxon>Cinchonoideae</taxon>
        <taxon>Cinchoneae</taxon>
        <taxon>Cinchona</taxon>
    </lineage>
</organism>
<feature type="compositionally biased region" description="Basic and acidic residues" evidence="1">
    <location>
        <begin position="21"/>
        <end position="39"/>
    </location>
</feature>
<proteinExistence type="predicted"/>
<dbReference type="Proteomes" id="UP001630127">
    <property type="component" value="Unassembled WGS sequence"/>
</dbReference>
<gene>
    <name evidence="2" type="ORF">ACH5RR_032385</name>
</gene>
<evidence type="ECO:0000313" key="2">
    <source>
        <dbReference type="EMBL" id="KAL3507003.1"/>
    </source>
</evidence>
<feature type="region of interest" description="Disordered" evidence="1">
    <location>
        <begin position="21"/>
        <end position="62"/>
    </location>
</feature>
<keyword evidence="3" id="KW-1185">Reference proteome</keyword>
<reference evidence="2 3" key="1">
    <citation type="submission" date="2024-11" db="EMBL/GenBank/DDBJ databases">
        <title>A near-complete genome assembly of Cinchona calisaya.</title>
        <authorList>
            <person name="Lian D.C."/>
            <person name="Zhao X.W."/>
            <person name="Wei L."/>
        </authorList>
    </citation>
    <scope>NUCLEOTIDE SEQUENCE [LARGE SCALE GENOMIC DNA]</scope>
    <source>
        <tissue evidence="2">Nenye</tissue>
    </source>
</reference>
<evidence type="ECO:0000256" key="1">
    <source>
        <dbReference type="SAM" id="MobiDB-lite"/>
    </source>
</evidence>
<accession>A0ABD2YN79</accession>